<dbReference type="Pfam" id="PF01522">
    <property type="entry name" value="Polysacc_deac_1"/>
    <property type="match status" value="1"/>
</dbReference>
<dbReference type="OrthoDB" id="9814083at2"/>
<dbReference type="InterPro" id="IPR050248">
    <property type="entry name" value="Polysacc_deacetylase_ArnD"/>
</dbReference>
<dbReference type="GO" id="GO:0005975">
    <property type="term" value="P:carbohydrate metabolic process"/>
    <property type="evidence" value="ECO:0007669"/>
    <property type="project" value="InterPro"/>
</dbReference>
<evidence type="ECO:0000313" key="5">
    <source>
        <dbReference type="Proteomes" id="UP000070134"/>
    </source>
</evidence>
<name>A0A127A4Q5_9MICC</name>
<dbReference type="AlphaFoldDB" id="A0A127A4Q5"/>
<proteinExistence type="predicted"/>
<evidence type="ECO:0000256" key="1">
    <source>
        <dbReference type="SAM" id="MobiDB-lite"/>
    </source>
</evidence>
<dbReference type="InterPro" id="IPR011330">
    <property type="entry name" value="Glyco_hydro/deAcase_b/a-brl"/>
</dbReference>
<dbReference type="RefSeq" id="WP_066497609.1">
    <property type="nucleotide sequence ID" value="NZ_BJMO01000002.1"/>
</dbReference>
<protein>
    <submittedName>
        <fullName evidence="4">Polysaccharide deacetylase</fullName>
    </submittedName>
</protein>
<feature type="domain" description="NodB homology" evidence="3">
    <location>
        <begin position="85"/>
        <end position="288"/>
    </location>
</feature>
<dbReference type="PROSITE" id="PS51318">
    <property type="entry name" value="TAT"/>
    <property type="match status" value="1"/>
</dbReference>
<dbReference type="InterPro" id="IPR002509">
    <property type="entry name" value="NODB_dom"/>
</dbReference>
<evidence type="ECO:0000256" key="2">
    <source>
        <dbReference type="SAM" id="SignalP"/>
    </source>
</evidence>
<sequence length="288" mass="29390" precursor="true">MLARRRVLTALPALALAACAPAPTASLSAGAPDRASGAAPGGAAPTGPAVRPRPTAEQIGRQFAGRLPKAWGLQVPGVVTRGAVASVALTFDACGGRGGGGYDARLIAALRKHRVPATLFLNARWIAANPGPAAELAADPLFELADHGTAHRPLSVTGRAAYGIPGTASLAAVYEELLSNRAHLESLMGTPRPWYRPGTAYYDDVAADVVRAVGLVPVGFSLNGDGGATFSPGQVATEVGKARAGDIVISHMNHPEGGTARGYEAALPRLTGQGTTFTTLSRAGLPWE</sequence>
<organism evidence="4 5">
    <name type="scientific">Sinomonas atrocyanea</name>
    <dbReference type="NCBI Taxonomy" id="37927"/>
    <lineage>
        <taxon>Bacteria</taxon>
        <taxon>Bacillati</taxon>
        <taxon>Actinomycetota</taxon>
        <taxon>Actinomycetes</taxon>
        <taxon>Micrococcales</taxon>
        <taxon>Micrococcaceae</taxon>
        <taxon>Sinomonas</taxon>
    </lineage>
</organism>
<dbReference type="STRING" id="37927.SA2016_1939"/>
<feature type="region of interest" description="Disordered" evidence="1">
    <location>
        <begin position="29"/>
        <end position="54"/>
    </location>
</feature>
<dbReference type="InterPro" id="IPR006311">
    <property type="entry name" value="TAT_signal"/>
</dbReference>
<dbReference type="PANTHER" id="PTHR10587">
    <property type="entry name" value="GLYCOSYL TRANSFERASE-RELATED"/>
    <property type="match status" value="1"/>
</dbReference>
<dbReference type="SUPFAM" id="SSF88713">
    <property type="entry name" value="Glycoside hydrolase/deacetylase"/>
    <property type="match status" value="1"/>
</dbReference>
<accession>A0A127A4Q5</accession>
<dbReference type="Proteomes" id="UP000070134">
    <property type="component" value="Chromosome"/>
</dbReference>
<keyword evidence="2" id="KW-0732">Signal</keyword>
<dbReference type="PROSITE" id="PS51257">
    <property type="entry name" value="PROKAR_LIPOPROTEIN"/>
    <property type="match status" value="1"/>
</dbReference>
<feature type="chain" id="PRO_5039213349" evidence="2">
    <location>
        <begin position="32"/>
        <end position="288"/>
    </location>
</feature>
<feature type="signal peptide" evidence="2">
    <location>
        <begin position="1"/>
        <end position="31"/>
    </location>
</feature>
<evidence type="ECO:0000313" key="4">
    <source>
        <dbReference type="EMBL" id="AMM32612.1"/>
    </source>
</evidence>
<evidence type="ECO:0000259" key="3">
    <source>
        <dbReference type="PROSITE" id="PS51677"/>
    </source>
</evidence>
<dbReference type="KEGG" id="satk:SA2016_1939"/>
<gene>
    <name evidence="4" type="ORF">SA2016_1939</name>
</gene>
<dbReference type="GO" id="GO:0016810">
    <property type="term" value="F:hydrolase activity, acting on carbon-nitrogen (but not peptide) bonds"/>
    <property type="evidence" value="ECO:0007669"/>
    <property type="project" value="InterPro"/>
</dbReference>
<keyword evidence="5" id="KW-1185">Reference proteome</keyword>
<dbReference type="PANTHER" id="PTHR10587:SF134">
    <property type="entry name" value="SECRETED PROTEIN"/>
    <property type="match status" value="1"/>
</dbReference>
<dbReference type="PROSITE" id="PS51677">
    <property type="entry name" value="NODB"/>
    <property type="match status" value="1"/>
</dbReference>
<dbReference type="PATRIC" id="fig|37927.3.peg.1990"/>
<reference evidence="4 5" key="1">
    <citation type="submission" date="2016-02" db="EMBL/GenBank/DDBJ databases">
        <title>Complete genome of Sinomonas atrocyanea KCTC 3377.</title>
        <authorList>
            <person name="Kim K.M."/>
        </authorList>
    </citation>
    <scope>NUCLEOTIDE SEQUENCE [LARGE SCALE GENOMIC DNA]</scope>
    <source>
        <strain evidence="4 5">KCTC 3377</strain>
    </source>
</reference>
<dbReference type="Gene3D" id="3.20.20.370">
    <property type="entry name" value="Glycoside hydrolase/deacetylase"/>
    <property type="match status" value="1"/>
</dbReference>
<dbReference type="EMBL" id="CP014518">
    <property type="protein sequence ID" value="AMM32612.1"/>
    <property type="molecule type" value="Genomic_DNA"/>
</dbReference>